<evidence type="ECO:0000256" key="6">
    <source>
        <dbReference type="SAM" id="Phobius"/>
    </source>
</evidence>
<keyword evidence="5 6" id="KW-0472">Membrane</keyword>
<comment type="caution">
    <text evidence="8">The sequence shown here is derived from an EMBL/GenBank/DDBJ whole genome shotgun (WGS) entry which is preliminary data.</text>
</comment>
<feature type="transmembrane region" description="Helical" evidence="6">
    <location>
        <begin position="387"/>
        <end position="407"/>
    </location>
</feature>
<dbReference type="AlphaFoldDB" id="K0NRG0"/>
<dbReference type="PANTHER" id="PTHR23508">
    <property type="entry name" value="CARBOXYLIC ACID TRANSPORTER PROTEIN HOMOLOG"/>
    <property type="match status" value="1"/>
</dbReference>
<dbReference type="InterPro" id="IPR036259">
    <property type="entry name" value="MFS_trans_sf"/>
</dbReference>
<evidence type="ECO:0000256" key="1">
    <source>
        <dbReference type="ARBA" id="ARBA00004651"/>
    </source>
</evidence>
<evidence type="ECO:0000259" key="7">
    <source>
        <dbReference type="PROSITE" id="PS50850"/>
    </source>
</evidence>
<dbReference type="PROSITE" id="PS50850">
    <property type="entry name" value="MFS"/>
    <property type="match status" value="1"/>
</dbReference>
<accession>K0NRG0</accession>
<keyword evidence="4 6" id="KW-1133">Transmembrane helix</keyword>
<evidence type="ECO:0000256" key="4">
    <source>
        <dbReference type="ARBA" id="ARBA00022989"/>
    </source>
</evidence>
<comment type="subcellular location">
    <subcellularLocation>
        <location evidence="1">Cell membrane</location>
        <topology evidence="1">Multi-pass membrane protein</topology>
    </subcellularLocation>
</comment>
<keyword evidence="2" id="KW-0813">Transport</keyword>
<feature type="transmembrane region" description="Helical" evidence="6">
    <location>
        <begin position="48"/>
        <end position="71"/>
    </location>
</feature>
<name>K0NRG0_9LACO</name>
<proteinExistence type="predicted"/>
<dbReference type="Proteomes" id="UP000009325">
    <property type="component" value="Unassembled WGS sequence"/>
</dbReference>
<feature type="transmembrane region" description="Helical" evidence="6">
    <location>
        <begin position="141"/>
        <end position="162"/>
    </location>
</feature>
<feature type="transmembrane region" description="Helical" evidence="6">
    <location>
        <begin position="228"/>
        <end position="246"/>
    </location>
</feature>
<evidence type="ECO:0000313" key="9">
    <source>
        <dbReference type="Proteomes" id="UP000009325"/>
    </source>
</evidence>
<dbReference type="GO" id="GO:0046943">
    <property type="term" value="F:carboxylic acid transmembrane transporter activity"/>
    <property type="evidence" value="ECO:0007669"/>
    <property type="project" value="TreeGrafter"/>
</dbReference>
<gene>
    <name evidence="8" type="ORF">BN146_01590</name>
</gene>
<dbReference type="OrthoDB" id="3252866at2"/>
<dbReference type="EMBL" id="CALZ01000029">
    <property type="protein sequence ID" value="CCK82966.1"/>
    <property type="molecule type" value="Genomic_DNA"/>
</dbReference>
<feature type="transmembrane region" description="Helical" evidence="6">
    <location>
        <begin position="363"/>
        <end position="381"/>
    </location>
</feature>
<dbReference type="Gene3D" id="1.20.1250.20">
    <property type="entry name" value="MFS general substrate transporter like domains"/>
    <property type="match status" value="2"/>
</dbReference>
<dbReference type="Pfam" id="PF07690">
    <property type="entry name" value="MFS_1"/>
    <property type="match status" value="1"/>
</dbReference>
<feature type="transmembrane region" description="Helical" evidence="6">
    <location>
        <begin position="322"/>
        <end position="342"/>
    </location>
</feature>
<feature type="transmembrane region" description="Helical" evidence="6">
    <location>
        <begin position="298"/>
        <end position="316"/>
    </location>
</feature>
<sequence>MDTANVKVTLTRDNIVLIIVAGLASYMDAALLVSLGVALPIWTKSMSLNSWIVGFISTLLTISVAFGSFLGGKLSDAFGRSKVFNIDIFFVAIGSAVIALAHNLPVLLIGVVIAGLASGADLPTSLAVISERMSKKAYGRAIAMTQIFWTVGILLSQFIGFITAGMGAGSASVLFGWIAIVAFVNWLVRMFSPKFRSIESKQPIVSSADEEVDTKQYSLKEIFENKQFVGSLILLTIFYLFWNLPANTWGSFVNYFLVTVDHRTQAFSTVAALIANLVCLACNFIYVRMADSKLRYPLMYGGIAVAFFSFLFAGIFSSNWLIFTIAYVCYSGSTVFCGEALYKIWTQSIYPVNVRATMTGFSYGLVRAFTALFSLITPTLMGYSVKALFWTLVGCTVIFGLCANTIYHKYMKG</sequence>
<dbReference type="InterPro" id="IPR020846">
    <property type="entry name" value="MFS_dom"/>
</dbReference>
<feature type="transmembrane region" description="Helical" evidence="6">
    <location>
        <begin position="266"/>
        <end position="286"/>
    </location>
</feature>
<feature type="domain" description="Major facilitator superfamily (MFS) profile" evidence="7">
    <location>
        <begin position="14"/>
        <end position="411"/>
    </location>
</feature>
<feature type="transmembrane region" description="Helical" evidence="6">
    <location>
        <begin position="107"/>
        <end position="129"/>
    </location>
</feature>
<dbReference type="PANTHER" id="PTHR23508:SF10">
    <property type="entry name" value="CARBOXYLIC ACID TRANSPORTER PROTEIN HOMOLOG"/>
    <property type="match status" value="1"/>
</dbReference>
<evidence type="ECO:0000256" key="2">
    <source>
        <dbReference type="ARBA" id="ARBA00022448"/>
    </source>
</evidence>
<dbReference type="SUPFAM" id="SSF103473">
    <property type="entry name" value="MFS general substrate transporter"/>
    <property type="match status" value="1"/>
</dbReference>
<evidence type="ECO:0000313" key="8">
    <source>
        <dbReference type="EMBL" id="CCK82966.1"/>
    </source>
</evidence>
<dbReference type="RefSeq" id="WP_009557514.1">
    <property type="nucleotide sequence ID" value="NZ_CALZ01000029.1"/>
</dbReference>
<dbReference type="InterPro" id="IPR011701">
    <property type="entry name" value="MFS"/>
</dbReference>
<dbReference type="GO" id="GO:0005886">
    <property type="term" value="C:plasma membrane"/>
    <property type="evidence" value="ECO:0007669"/>
    <property type="project" value="UniProtKB-SubCell"/>
</dbReference>
<organism evidence="8 9">
    <name type="scientific">Lactobacillus equicursoris 66c</name>
    <dbReference type="NCBI Taxonomy" id="872326"/>
    <lineage>
        <taxon>Bacteria</taxon>
        <taxon>Bacillati</taxon>
        <taxon>Bacillota</taxon>
        <taxon>Bacilli</taxon>
        <taxon>Lactobacillales</taxon>
        <taxon>Lactobacillaceae</taxon>
        <taxon>Lactobacillus</taxon>
    </lineage>
</organism>
<keyword evidence="3 6" id="KW-0812">Transmembrane</keyword>
<evidence type="ECO:0000256" key="5">
    <source>
        <dbReference type="ARBA" id="ARBA00023136"/>
    </source>
</evidence>
<evidence type="ECO:0000256" key="3">
    <source>
        <dbReference type="ARBA" id="ARBA00022692"/>
    </source>
</evidence>
<feature type="transmembrane region" description="Helical" evidence="6">
    <location>
        <begin position="83"/>
        <end position="101"/>
    </location>
</feature>
<reference evidence="8 9" key="1">
    <citation type="submission" date="2012-08" db="EMBL/GenBank/DDBJ databases">
        <title>Draft Genome Sequences of Lactobacillus equicursoris CIP 110162T, isolated from thoroughbred racehorse feces and Lactobacillus sp. CRBIP 24.137 isolated from urine of human.</title>
        <authorList>
            <person name="Cousin S."/>
            <person name="Loux V."/>
            <person name="Ma L."/>
            <person name="Creno S."/>
            <person name="Clermont D."/>
            <person name="Bizet C."/>
            <person name="Bouchier C."/>
        </authorList>
    </citation>
    <scope>NUCLEOTIDE SEQUENCE [LARGE SCALE GENOMIC DNA]</scope>
    <source>
        <strain evidence="8 9">66c</strain>
    </source>
</reference>
<protein>
    <submittedName>
        <fullName evidence="8">Disaccharride transporter, major facilitator super family (MFS)</fullName>
    </submittedName>
</protein>
<feature type="transmembrane region" description="Helical" evidence="6">
    <location>
        <begin position="168"/>
        <end position="188"/>
    </location>
</feature>
<feature type="transmembrane region" description="Helical" evidence="6">
    <location>
        <begin position="15"/>
        <end position="42"/>
    </location>
</feature>